<dbReference type="EMBL" id="MLJW01001376">
    <property type="protein sequence ID" value="OIQ78571.1"/>
    <property type="molecule type" value="Genomic_DNA"/>
</dbReference>
<proteinExistence type="predicted"/>
<dbReference type="Pfam" id="PF11343">
    <property type="entry name" value="DUF3145"/>
    <property type="match status" value="1"/>
</dbReference>
<reference evidence="1" key="1">
    <citation type="submission" date="2016-10" db="EMBL/GenBank/DDBJ databases">
        <title>Sequence of Gallionella enrichment culture.</title>
        <authorList>
            <person name="Poehlein A."/>
            <person name="Muehling M."/>
            <person name="Daniel R."/>
        </authorList>
    </citation>
    <scope>NUCLEOTIDE SEQUENCE</scope>
</reference>
<comment type="caution">
    <text evidence="1">The sequence shown here is derived from an EMBL/GenBank/DDBJ whole genome shotgun (WGS) entry which is preliminary data.</text>
</comment>
<sequence>MTSSEKPGASTAHGTLFIHSVPAALCPHLEWAIGQVLGERITLNWRTQSALPGSFKSDLTWDGPAGTAAKMASALRGWQYVRFEVVEEPSPGVDGSRYQGTPGLGIHHSIVGVHGDIYINEDRLRAALEKGSRIGGSVQDEMDAILGVAWDRELEIFRAAAEDASLRYMTETG</sequence>
<dbReference type="AlphaFoldDB" id="A0A1J5QM33"/>
<protein>
    <submittedName>
        <fullName evidence="1">Uncharacterized protein</fullName>
    </submittedName>
</protein>
<evidence type="ECO:0000313" key="1">
    <source>
        <dbReference type="EMBL" id="OIQ78571.1"/>
    </source>
</evidence>
<accession>A0A1J5QM33</accession>
<name>A0A1J5QM33_9ZZZZ</name>
<gene>
    <name evidence="1" type="ORF">GALL_397180</name>
</gene>
<organism evidence="1">
    <name type="scientific">mine drainage metagenome</name>
    <dbReference type="NCBI Taxonomy" id="410659"/>
    <lineage>
        <taxon>unclassified sequences</taxon>
        <taxon>metagenomes</taxon>
        <taxon>ecological metagenomes</taxon>
    </lineage>
</organism>
<dbReference type="InterPro" id="IPR021491">
    <property type="entry name" value="DUF3145"/>
</dbReference>